<name>H7FLH0_FLAFP</name>
<reference evidence="1 2" key="1">
    <citation type="journal article" date="2014" name="Acta Crystallogr. D">
        <title>Structure-based characterization and antifreeze properties of a hyperactive ice-binding protein from the Antarctic bacterium Flavobacterium frigoris PS1.</title>
        <authorList>
            <person name="Do H."/>
            <person name="Kim S.J."/>
            <person name="Kim H.J."/>
            <person name="Lee J.H."/>
        </authorList>
    </citation>
    <scope>NUCLEOTIDE SEQUENCE [LARGE SCALE GENOMIC DNA]</scope>
    <source>
        <strain evidence="1 2">PS1</strain>
    </source>
</reference>
<dbReference type="AlphaFoldDB" id="H7FLH0"/>
<gene>
    <name evidence="1" type="ORF">HJ01_00018</name>
</gene>
<dbReference type="STRING" id="1086011.HJ01_00018"/>
<comment type="caution">
    <text evidence="1">The sequence shown here is derived from an EMBL/GenBank/DDBJ whole genome shotgun (WGS) entry which is preliminary data.</text>
</comment>
<dbReference type="Proteomes" id="UP000005566">
    <property type="component" value="Unassembled WGS sequence"/>
</dbReference>
<organism evidence="1 2">
    <name type="scientific">Flavobacterium frigoris (strain PS1)</name>
    <dbReference type="NCBI Taxonomy" id="1086011"/>
    <lineage>
        <taxon>Bacteria</taxon>
        <taxon>Pseudomonadati</taxon>
        <taxon>Bacteroidota</taxon>
        <taxon>Flavobacteriia</taxon>
        <taxon>Flavobacteriales</taxon>
        <taxon>Flavobacteriaceae</taxon>
        <taxon>Flavobacterium</taxon>
    </lineage>
</organism>
<dbReference type="EMBL" id="AHKF01000004">
    <property type="protein sequence ID" value="EIA10512.1"/>
    <property type="molecule type" value="Genomic_DNA"/>
</dbReference>
<sequence length="38" mass="4343">MVKEIHLVNNKKNSNCTKDYWSAGFLNGKADMLKVTML</sequence>
<evidence type="ECO:0000313" key="2">
    <source>
        <dbReference type="Proteomes" id="UP000005566"/>
    </source>
</evidence>
<keyword evidence="2" id="KW-1185">Reference proteome</keyword>
<accession>H7FLH0</accession>
<evidence type="ECO:0000313" key="1">
    <source>
        <dbReference type="EMBL" id="EIA10512.1"/>
    </source>
</evidence>
<protein>
    <submittedName>
        <fullName evidence="1">Uncharacterized protein</fullName>
    </submittedName>
</protein>
<proteinExistence type="predicted"/>